<dbReference type="Pfam" id="PF00096">
    <property type="entry name" value="zf-C2H2"/>
    <property type="match status" value="1"/>
</dbReference>
<dbReference type="OrthoDB" id="3437960at2759"/>
<dbReference type="GeneID" id="127749240"/>
<evidence type="ECO:0000259" key="2">
    <source>
        <dbReference type="PROSITE" id="PS50157"/>
    </source>
</evidence>
<protein>
    <submittedName>
        <fullName evidence="4">Oocyte zinc finger protein XlCOF6.1-like</fullName>
    </submittedName>
</protein>
<sequence>PGLNLVNSDVLACCSPLNSQVSSLINGEYGHGAGQFQCSDCGKRYSYQSTLRRHVKLECGKTPQFYCDHCSYKTKRKCDLLRHYGTQHQVVVVDMKT</sequence>
<feature type="non-terminal residue" evidence="4">
    <location>
        <position position="1"/>
    </location>
</feature>
<evidence type="ECO:0000256" key="1">
    <source>
        <dbReference type="PROSITE-ProRule" id="PRU00042"/>
    </source>
</evidence>
<dbReference type="AlphaFoldDB" id="A0A9C6U2Q1"/>
<dbReference type="InterPro" id="IPR013087">
    <property type="entry name" value="Znf_C2H2_type"/>
</dbReference>
<feature type="domain" description="C2H2-type" evidence="2">
    <location>
        <begin position="36"/>
        <end position="63"/>
    </location>
</feature>
<dbReference type="Proteomes" id="UP000504606">
    <property type="component" value="Unplaced"/>
</dbReference>
<reference evidence="4" key="1">
    <citation type="submission" date="2025-08" db="UniProtKB">
        <authorList>
            <consortium name="RefSeq"/>
        </authorList>
    </citation>
    <scope>IDENTIFICATION</scope>
    <source>
        <tissue evidence="4">Whole organism</tissue>
    </source>
</reference>
<accession>A0A9C6U2Q1</accession>
<gene>
    <name evidence="4" type="primary">LOC127749240</name>
</gene>
<organism evidence="3 4">
    <name type="scientific">Frankliniella occidentalis</name>
    <name type="common">Western flower thrips</name>
    <name type="synonym">Euthrips occidentalis</name>
    <dbReference type="NCBI Taxonomy" id="133901"/>
    <lineage>
        <taxon>Eukaryota</taxon>
        <taxon>Metazoa</taxon>
        <taxon>Ecdysozoa</taxon>
        <taxon>Arthropoda</taxon>
        <taxon>Hexapoda</taxon>
        <taxon>Insecta</taxon>
        <taxon>Pterygota</taxon>
        <taxon>Neoptera</taxon>
        <taxon>Paraneoptera</taxon>
        <taxon>Thysanoptera</taxon>
        <taxon>Terebrantia</taxon>
        <taxon>Thripoidea</taxon>
        <taxon>Thripidae</taxon>
        <taxon>Frankliniella</taxon>
    </lineage>
</organism>
<dbReference type="Gene3D" id="3.30.160.60">
    <property type="entry name" value="Classic Zinc Finger"/>
    <property type="match status" value="1"/>
</dbReference>
<keyword evidence="1" id="KW-0479">Metal-binding</keyword>
<evidence type="ECO:0000313" key="4">
    <source>
        <dbReference type="RefSeq" id="XP_052122557.1"/>
    </source>
</evidence>
<dbReference type="RefSeq" id="XP_052122557.1">
    <property type="nucleotide sequence ID" value="XM_052266597.1"/>
</dbReference>
<proteinExistence type="predicted"/>
<keyword evidence="1" id="KW-0862">Zinc</keyword>
<dbReference type="KEGG" id="foc:127749240"/>
<keyword evidence="3" id="KW-1185">Reference proteome</keyword>
<evidence type="ECO:0000313" key="3">
    <source>
        <dbReference type="Proteomes" id="UP000504606"/>
    </source>
</evidence>
<dbReference type="InterPro" id="IPR036236">
    <property type="entry name" value="Znf_C2H2_sf"/>
</dbReference>
<dbReference type="SUPFAM" id="SSF57667">
    <property type="entry name" value="beta-beta-alpha zinc fingers"/>
    <property type="match status" value="1"/>
</dbReference>
<dbReference type="GO" id="GO:0008270">
    <property type="term" value="F:zinc ion binding"/>
    <property type="evidence" value="ECO:0007669"/>
    <property type="project" value="UniProtKB-KW"/>
</dbReference>
<name>A0A9C6U2Q1_FRAOC</name>
<dbReference type="PROSITE" id="PS50157">
    <property type="entry name" value="ZINC_FINGER_C2H2_2"/>
    <property type="match status" value="1"/>
</dbReference>
<dbReference type="SMART" id="SM00355">
    <property type="entry name" value="ZnF_C2H2"/>
    <property type="match status" value="2"/>
</dbReference>
<keyword evidence="1" id="KW-0863">Zinc-finger</keyword>